<dbReference type="Pfam" id="PF09864">
    <property type="entry name" value="MliC"/>
    <property type="match status" value="1"/>
</dbReference>
<comment type="caution">
    <text evidence="7">The sequence shown here is derived from an EMBL/GenBank/DDBJ whole genome shotgun (WGS) entry which is preliminary data.</text>
</comment>
<sequence>MRTMKFLVVCLAATVAVLVDADSSPVAAQTFQSFTCADGASFTAAFLKYDPKQVHLQLDGKAVALRKRFTLTGSRYTGRGVTLTMNKSGTILRHGKRGPTRCTAQ</sequence>
<proteinExistence type="predicted"/>
<evidence type="ECO:0000256" key="2">
    <source>
        <dbReference type="ARBA" id="ARBA00023136"/>
    </source>
</evidence>
<dbReference type="eggNOG" id="ENOG5030YN0">
    <property type="taxonomic scope" value="Bacteria"/>
</dbReference>
<accession>K8PDN1</accession>
<feature type="signal peptide" evidence="5">
    <location>
        <begin position="1"/>
        <end position="21"/>
    </location>
</feature>
<evidence type="ECO:0000259" key="6">
    <source>
        <dbReference type="Pfam" id="PF09864"/>
    </source>
</evidence>
<evidence type="ECO:0000256" key="3">
    <source>
        <dbReference type="ARBA" id="ARBA00023139"/>
    </source>
</evidence>
<evidence type="ECO:0000256" key="5">
    <source>
        <dbReference type="SAM" id="SignalP"/>
    </source>
</evidence>
<dbReference type="SUPFAM" id="SSF141488">
    <property type="entry name" value="YdhA-like"/>
    <property type="match status" value="1"/>
</dbReference>
<name>K8PDN1_9BRAD</name>
<keyword evidence="4" id="KW-0449">Lipoprotein</keyword>
<dbReference type="HOGENOM" id="CLU_162495_0_0_5"/>
<dbReference type="Proteomes" id="UP000001096">
    <property type="component" value="Unassembled WGS sequence"/>
</dbReference>
<keyword evidence="3" id="KW-0564">Palmitate</keyword>
<evidence type="ECO:0000256" key="4">
    <source>
        <dbReference type="ARBA" id="ARBA00023288"/>
    </source>
</evidence>
<feature type="chain" id="PRO_5003922148" description="C-type lysozyme inhibitor domain-containing protein" evidence="5">
    <location>
        <begin position="22"/>
        <end position="105"/>
    </location>
</feature>
<reference evidence="7 8" key="1">
    <citation type="submission" date="2012-04" db="EMBL/GenBank/DDBJ databases">
        <title>The Genome Sequence of Afipia broomeae ATCC 49717.</title>
        <authorList>
            <consortium name="The Broad Institute Genome Sequencing Platform"/>
            <person name="Earl A."/>
            <person name="Ward D."/>
            <person name="Feldgarden M."/>
            <person name="Gevers D."/>
            <person name="Huys G."/>
            <person name="Walker B."/>
            <person name="Young S.K."/>
            <person name="Zeng Q."/>
            <person name="Gargeya S."/>
            <person name="Fitzgerald M."/>
            <person name="Haas B."/>
            <person name="Abouelleil A."/>
            <person name="Alvarado L."/>
            <person name="Arachchi H.M."/>
            <person name="Berlin A."/>
            <person name="Chapman S.B."/>
            <person name="Goldberg J."/>
            <person name="Griggs A."/>
            <person name="Gujja S."/>
            <person name="Hansen M."/>
            <person name="Howarth C."/>
            <person name="Imamovic A."/>
            <person name="Larimer J."/>
            <person name="McCowen C."/>
            <person name="Montmayeur A."/>
            <person name="Murphy C."/>
            <person name="Neiman D."/>
            <person name="Pearson M."/>
            <person name="Priest M."/>
            <person name="Roberts A."/>
            <person name="Saif S."/>
            <person name="Shea T."/>
            <person name="Sisk P."/>
            <person name="Sykes S."/>
            <person name="Wortman J."/>
            <person name="Nusbaum C."/>
            <person name="Birren B."/>
        </authorList>
    </citation>
    <scope>NUCLEOTIDE SEQUENCE [LARGE SCALE GENOMIC DNA]</scope>
    <source>
        <strain evidence="7 8">ATCC 49717</strain>
    </source>
</reference>
<evidence type="ECO:0000313" key="8">
    <source>
        <dbReference type="Proteomes" id="UP000001096"/>
    </source>
</evidence>
<dbReference type="Gene3D" id="2.40.128.200">
    <property type="match status" value="1"/>
</dbReference>
<keyword evidence="8" id="KW-1185">Reference proteome</keyword>
<evidence type="ECO:0000313" key="7">
    <source>
        <dbReference type="EMBL" id="EKS39671.1"/>
    </source>
</evidence>
<keyword evidence="2" id="KW-0472">Membrane</keyword>
<evidence type="ECO:0000256" key="1">
    <source>
        <dbReference type="ARBA" id="ARBA00022729"/>
    </source>
</evidence>
<gene>
    <name evidence="7" type="ORF">HMPREF9695_01632</name>
</gene>
<protein>
    <recommendedName>
        <fullName evidence="6">C-type lysozyme inhibitor domain-containing protein</fullName>
    </recommendedName>
</protein>
<dbReference type="InterPro" id="IPR018660">
    <property type="entry name" value="MliC"/>
</dbReference>
<dbReference type="AlphaFoldDB" id="K8PDN1"/>
<dbReference type="InterPro" id="IPR036328">
    <property type="entry name" value="MliC_sf"/>
</dbReference>
<dbReference type="PATRIC" id="fig|883078.3.peg.1670"/>
<keyword evidence="1 5" id="KW-0732">Signal</keyword>
<feature type="domain" description="C-type lysozyme inhibitor" evidence="6">
    <location>
        <begin position="34"/>
        <end position="96"/>
    </location>
</feature>
<dbReference type="EMBL" id="AGWX01000002">
    <property type="protein sequence ID" value="EKS39671.1"/>
    <property type="molecule type" value="Genomic_DNA"/>
</dbReference>
<organism evidence="7 8">
    <name type="scientific">Afipia broomeae ATCC 49717</name>
    <dbReference type="NCBI Taxonomy" id="883078"/>
    <lineage>
        <taxon>Bacteria</taxon>
        <taxon>Pseudomonadati</taxon>
        <taxon>Pseudomonadota</taxon>
        <taxon>Alphaproteobacteria</taxon>
        <taxon>Hyphomicrobiales</taxon>
        <taxon>Nitrobacteraceae</taxon>
        <taxon>Afipia</taxon>
    </lineage>
</organism>